<comment type="caution">
    <text evidence="1">The sequence shown here is derived from an EMBL/GenBank/DDBJ whole genome shotgun (WGS) entry which is preliminary data.</text>
</comment>
<evidence type="ECO:0000313" key="1">
    <source>
        <dbReference type="EMBL" id="KAK4390421.1"/>
    </source>
</evidence>
<proteinExistence type="predicted"/>
<sequence length="174" mass="19586">MLEKLLELGQPLSMLWLILGDFNCVKSPAKKQLGVAPTYNPIWCKFDPVLLNNEWLEVILHYGAHFSPRGCLSSHSLGIDSIFDHLTPKTKSFRFSTMWANHPNFIVIVEDGWSLNVESTPQFNLCRKLKALKSSIKAFNSLHFSHISVRAKKVDIALQDAQLQLESNPGNAAL</sequence>
<keyword evidence="2" id="KW-1185">Reference proteome</keyword>
<gene>
    <name evidence="1" type="ORF">Sango_2105400</name>
</gene>
<organism evidence="1 2">
    <name type="scientific">Sesamum angolense</name>
    <dbReference type="NCBI Taxonomy" id="2727404"/>
    <lineage>
        <taxon>Eukaryota</taxon>
        <taxon>Viridiplantae</taxon>
        <taxon>Streptophyta</taxon>
        <taxon>Embryophyta</taxon>
        <taxon>Tracheophyta</taxon>
        <taxon>Spermatophyta</taxon>
        <taxon>Magnoliopsida</taxon>
        <taxon>eudicotyledons</taxon>
        <taxon>Gunneridae</taxon>
        <taxon>Pentapetalae</taxon>
        <taxon>asterids</taxon>
        <taxon>lamiids</taxon>
        <taxon>Lamiales</taxon>
        <taxon>Pedaliaceae</taxon>
        <taxon>Sesamum</taxon>
    </lineage>
</organism>
<dbReference type="EMBL" id="JACGWL010000012">
    <property type="protein sequence ID" value="KAK4390421.1"/>
    <property type="molecule type" value="Genomic_DNA"/>
</dbReference>
<evidence type="ECO:0000313" key="2">
    <source>
        <dbReference type="Proteomes" id="UP001289374"/>
    </source>
</evidence>
<name>A0AAE1WC14_9LAMI</name>
<accession>A0AAE1WC14</accession>
<reference evidence="1" key="2">
    <citation type="journal article" date="2024" name="Plant">
        <title>Genomic evolution and insights into agronomic trait innovations of Sesamum species.</title>
        <authorList>
            <person name="Miao H."/>
            <person name="Wang L."/>
            <person name="Qu L."/>
            <person name="Liu H."/>
            <person name="Sun Y."/>
            <person name="Le M."/>
            <person name="Wang Q."/>
            <person name="Wei S."/>
            <person name="Zheng Y."/>
            <person name="Lin W."/>
            <person name="Duan Y."/>
            <person name="Cao H."/>
            <person name="Xiong S."/>
            <person name="Wang X."/>
            <person name="Wei L."/>
            <person name="Li C."/>
            <person name="Ma Q."/>
            <person name="Ju M."/>
            <person name="Zhao R."/>
            <person name="Li G."/>
            <person name="Mu C."/>
            <person name="Tian Q."/>
            <person name="Mei H."/>
            <person name="Zhang T."/>
            <person name="Gao T."/>
            <person name="Zhang H."/>
        </authorList>
    </citation>
    <scope>NUCLEOTIDE SEQUENCE</scope>
    <source>
        <strain evidence="1">K16</strain>
    </source>
</reference>
<protein>
    <submittedName>
        <fullName evidence="1">Uncharacterized protein</fullName>
    </submittedName>
</protein>
<dbReference type="Proteomes" id="UP001289374">
    <property type="component" value="Unassembled WGS sequence"/>
</dbReference>
<reference evidence="1" key="1">
    <citation type="submission" date="2020-06" db="EMBL/GenBank/DDBJ databases">
        <authorList>
            <person name="Li T."/>
            <person name="Hu X."/>
            <person name="Zhang T."/>
            <person name="Song X."/>
            <person name="Zhang H."/>
            <person name="Dai N."/>
            <person name="Sheng W."/>
            <person name="Hou X."/>
            <person name="Wei L."/>
        </authorList>
    </citation>
    <scope>NUCLEOTIDE SEQUENCE</scope>
    <source>
        <strain evidence="1">K16</strain>
        <tissue evidence="1">Leaf</tissue>
    </source>
</reference>
<dbReference type="AlphaFoldDB" id="A0AAE1WC14"/>